<keyword evidence="3" id="KW-1185">Reference proteome</keyword>
<sequence>MAQRSRAPLALGALAAGGIGYYLYSAGGSPRVAEKKAEADAYRASSKIQDHIPSNRSNTAESAEQQGARLGREVGNKLDSAMNTINHDLSKAKRETEAYAKQTKAETMKKIDDFDRTVEEKAAKSKSYLSGWFGSK</sequence>
<dbReference type="EMBL" id="MU864959">
    <property type="protein sequence ID" value="KAK4463476.1"/>
    <property type="molecule type" value="Genomic_DNA"/>
</dbReference>
<organism evidence="2 3">
    <name type="scientific">Cladorrhinum samala</name>
    <dbReference type="NCBI Taxonomy" id="585594"/>
    <lineage>
        <taxon>Eukaryota</taxon>
        <taxon>Fungi</taxon>
        <taxon>Dikarya</taxon>
        <taxon>Ascomycota</taxon>
        <taxon>Pezizomycotina</taxon>
        <taxon>Sordariomycetes</taxon>
        <taxon>Sordariomycetidae</taxon>
        <taxon>Sordariales</taxon>
        <taxon>Podosporaceae</taxon>
        <taxon>Cladorrhinum</taxon>
    </lineage>
</organism>
<reference evidence="2" key="2">
    <citation type="submission" date="2023-06" db="EMBL/GenBank/DDBJ databases">
        <authorList>
            <consortium name="Lawrence Berkeley National Laboratory"/>
            <person name="Mondo S.J."/>
            <person name="Hensen N."/>
            <person name="Bonometti L."/>
            <person name="Westerberg I."/>
            <person name="Brannstrom I.O."/>
            <person name="Guillou S."/>
            <person name="Cros-Aarteil S."/>
            <person name="Calhoun S."/>
            <person name="Haridas S."/>
            <person name="Kuo A."/>
            <person name="Pangilinan J."/>
            <person name="Riley R."/>
            <person name="Labutti K."/>
            <person name="Andreopoulos B."/>
            <person name="Lipzen A."/>
            <person name="Chen C."/>
            <person name="Yanf M."/>
            <person name="Daum C."/>
            <person name="Ng V."/>
            <person name="Clum A."/>
            <person name="Steindorff A."/>
            <person name="Ohm R."/>
            <person name="Martin F."/>
            <person name="Silar P."/>
            <person name="Natvig D."/>
            <person name="Lalanne C."/>
            <person name="Gautier V."/>
            <person name="Ament-Velasquez S.L."/>
            <person name="Kruys A."/>
            <person name="Hutchinson M.I."/>
            <person name="Powell A.J."/>
            <person name="Barry K."/>
            <person name="Miller A.N."/>
            <person name="Grigoriev I.V."/>
            <person name="Debuchy R."/>
            <person name="Gladieux P."/>
            <person name="Thoren M.H."/>
            <person name="Johannesson H."/>
        </authorList>
    </citation>
    <scope>NUCLEOTIDE SEQUENCE</scope>
    <source>
        <strain evidence="2">PSN324</strain>
    </source>
</reference>
<evidence type="ECO:0008006" key="4">
    <source>
        <dbReference type="Google" id="ProtNLM"/>
    </source>
</evidence>
<feature type="compositionally biased region" description="Polar residues" evidence="1">
    <location>
        <begin position="52"/>
        <end position="65"/>
    </location>
</feature>
<proteinExistence type="predicted"/>
<reference evidence="2" key="1">
    <citation type="journal article" date="2023" name="Mol. Phylogenet. Evol.">
        <title>Genome-scale phylogeny and comparative genomics of the fungal order Sordariales.</title>
        <authorList>
            <person name="Hensen N."/>
            <person name="Bonometti L."/>
            <person name="Westerberg I."/>
            <person name="Brannstrom I.O."/>
            <person name="Guillou S."/>
            <person name="Cros-Aarteil S."/>
            <person name="Calhoun S."/>
            <person name="Haridas S."/>
            <person name="Kuo A."/>
            <person name="Mondo S."/>
            <person name="Pangilinan J."/>
            <person name="Riley R."/>
            <person name="LaButti K."/>
            <person name="Andreopoulos B."/>
            <person name="Lipzen A."/>
            <person name="Chen C."/>
            <person name="Yan M."/>
            <person name="Daum C."/>
            <person name="Ng V."/>
            <person name="Clum A."/>
            <person name="Steindorff A."/>
            <person name="Ohm R.A."/>
            <person name="Martin F."/>
            <person name="Silar P."/>
            <person name="Natvig D.O."/>
            <person name="Lalanne C."/>
            <person name="Gautier V."/>
            <person name="Ament-Velasquez S.L."/>
            <person name="Kruys A."/>
            <person name="Hutchinson M.I."/>
            <person name="Powell A.J."/>
            <person name="Barry K."/>
            <person name="Miller A.N."/>
            <person name="Grigoriev I.V."/>
            <person name="Debuchy R."/>
            <person name="Gladieux P."/>
            <person name="Hiltunen Thoren M."/>
            <person name="Johannesson H."/>
        </authorList>
    </citation>
    <scope>NUCLEOTIDE SEQUENCE</scope>
    <source>
        <strain evidence="2">PSN324</strain>
    </source>
</reference>
<gene>
    <name evidence="2" type="ORF">QBC42DRAFT_345518</name>
</gene>
<evidence type="ECO:0000313" key="3">
    <source>
        <dbReference type="Proteomes" id="UP001321749"/>
    </source>
</evidence>
<protein>
    <recommendedName>
        <fullName evidence="4">Calcofluor white hypersensitive protein</fullName>
    </recommendedName>
</protein>
<name>A0AAV9HWL4_9PEZI</name>
<dbReference type="Proteomes" id="UP001321749">
    <property type="component" value="Unassembled WGS sequence"/>
</dbReference>
<accession>A0AAV9HWL4</accession>
<dbReference type="AlphaFoldDB" id="A0AAV9HWL4"/>
<evidence type="ECO:0000313" key="2">
    <source>
        <dbReference type="EMBL" id="KAK4463476.1"/>
    </source>
</evidence>
<evidence type="ECO:0000256" key="1">
    <source>
        <dbReference type="SAM" id="MobiDB-lite"/>
    </source>
</evidence>
<feature type="region of interest" description="Disordered" evidence="1">
    <location>
        <begin position="44"/>
        <end position="77"/>
    </location>
</feature>
<comment type="caution">
    <text evidence="2">The sequence shown here is derived from an EMBL/GenBank/DDBJ whole genome shotgun (WGS) entry which is preliminary data.</text>
</comment>